<reference evidence="3" key="1">
    <citation type="journal article" date="2014" name="Proc. Natl. Acad. Sci. U.S.A.">
        <title>Extensive sampling of basidiomycete genomes demonstrates inadequacy of the white-rot/brown-rot paradigm for wood decay fungi.</title>
        <authorList>
            <person name="Riley R."/>
            <person name="Salamov A.A."/>
            <person name="Brown D.W."/>
            <person name="Nagy L.G."/>
            <person name="Floudas D."/>
            <person name="Held B.W."/>
            <person name="Levasseur A."/>
            <person name="Lombard V."/>
            <person name="Morin E."/>
            <person name="Otillar R."/>
            <person name="Lindquist E.A."/>
            <person name="Sun H."/>
            <person name="LaButti K.M."/>
            <person name="Schmutz J."/>
            <person name="Jabbour D."/>
            <person name="Luo H."/>
            <person name="Baker S.E."/>
            <person name="Pisabarro A.G."/>
            <person name="Walton J.D."/>
            <person name="Blanchette R.A."/>
            <person name="Henrissat B."/>
            <person name="Martin F."/>
            <person name="Cullen D."/>
            <person name="Hibbett D.S."/>
            <person name="Grigoriev I.V."/>
        </authorList>
    </citation>
    <scope>NUCLEOTIDE SEQUENCE [LARGE SCALE GENOMIC DNA]</scope>
    <source>
        <strain evidence="3">CBS 339.88</strain>
    </source>
</reference>
<dbReference type="SUPFAM" id="SSF52047">
    <property type="entry name" value="RNI-like"/>
    <property type="match status" value="1"/>
</dbReference>
<evidence type="ECO:0000256" key="1">
    <source>
        <dbReference type="SAM" id="MobiDB-lite"/>
    </source>
</evidence>
<dbReference type="OrthoDB" id="3058045at2759"/>
<sequence>MQSDQYNNLIPPSIDATLHSGSPDGTGLTGIPHSPEGNLAAQQAQIRGGYERADTLLEDLHASDGSHGPVIVISDYSLGQHESTPILKLHDDLLLRIFMSNADLLPVELFDSDDCGEWDALNVTRRTSQVCNQWRELAINSPSLWGRCMDLERLNQQEPHWRNEVLRRTGESFLHIKGGIVSLQLGTFFLHLLDTSWERIRALDVTLERFDAIVTDPRWAVLQRPAPALQIFSLSFDDVVPNILCTPGGPIFGGHAPALVNLVLCDAGILFKIPSSGFYQIRHLEIGGPFTIPGLFEALSNMSRLEYLQVHQTPRTDTTPSTLPHIICPQLSHIHLDSTLESCLTMLEHITAASGSGLIVFCPDTNGIQIDNLTGRLSTALRRYLQSFFDLHSVSDLSMQVTSFNFLFKCKENSSVSWSPPQLFFNTESYEDRPIHPEIYNTLFSVFSSCRVTDVSDLSINLFPCHYTPTTASSMSFVSSFSSVETLATTAQFLGILLAKSNDTNIFFPSLKTLKYMSYPPATPALAVVKAFLFQRQKAGVPIELLIIKTSRRPSNEARQLFEMFTGLGVIWVKPPGMSGAEPWDKADAAVFARLTPTDSDSEDYHINTFLGPLNF</sequence>
<evidence type="ECO:0000313" key="3">
    <source>
        <dbReference type="Proteomes" id="UP000027222"/>
    </source>
</evidence>
<evidence type="ECO:0008006" key="4">
    <source>
        <dbReference type="Google" id="ProtNLM"/>
    </source>
</evidence>
<dbReference type="Gene3D" id="1.20.1280.50">
    <property type="match status" value="1"/>
</dbReference>
<dbReference type="HOGENOM" id="CLU_030662_0_0_1"/>
<gene>
    <name evidence="2" type="ORF">GALMADRAFT_136155</name>
</gene>
<feature type="region of interest" description="Disordered" evidence="1">
    <location>
        <begin position="1"/>
        <end position="36"/>
    </location>
</feature>
<accession>A0A067TD73</accession>
<keyword evidence="3" id="KW-1185">Reference proteome</keyword>
<organism evidence="2 3">
    <name type="scientific">Galerina marginata (strain CBS 339.88)</name>
    <dbReference type="NCBI Taxonomy" id="685588"/>
    <lineage>
        <taxon>Eukaryota</taxon>
        <taxon>Fungi</taxon>
        <taxon>Dikarya</taxon>
        <taxon>Basidiomycota</taxon>
        <taxon>Agaricomycotina</taxon>
        <taxon>Agaricomycetes</taxon>
        <taxon>Agaricomycetidae</taxon>
        <taxon>Agaricales</taxon>
        <taxon>Agaricineae</taxon>
        <taxon>Strophariaceae</taxon>
        <taxon>Galerina</taxon>
    </lineage>
</organism>
<evidence type="ECO:0000313" key="2">
    <source>
        <dbReference type="EMBL" id="KDR81101.1"/>
    </source>
</evidence>
<dbReference type="AlphaFoldDB" id="A0A067TD73"/>
<proteinExistence type="predicted"/>
<protein>
    <recommendedName>
        <fullName evidence="4">F-box domain-containing protein</fullName>
    </recommendedName>
</protein>
<name>A0A067TD73_GALM3</name>
<dbReference type="Proteomes" id="UP000027222">
    <property type="component" value="Unassembled WGS sequence"/>
</dbReference>
<dbReference type="EMBL" id="KL142371">
    <property type="protein sequence ID" value="KDR81101.1"/>
    <property type="molecule type" value="Genomic_DNA"/>
</dbReference>
<feature type="compositionally biased region" description="Polar residues" evidence="1">
    <location>
        <begin position="1"/>
        <end position="10"/>
    </location>
</feature>